<dbReference type="PANTHER" id="PTHR33164">
    <property type="entry name" value="TRANSCRIPTIONAL REGULATOR, MARR FAMILY"/>
    <property type="match status" value="1"/>
</dbReference>
<dbReference type="Pfam" id="PF01047">
    <property type="entry name" value="MarR"/>
    <property type="match status" value="1"/>
</dbReference>
<evidence type="ECO:0000256" key="1">
    <source>
        <dbReference type="ARBA" id="ARBA00023015"/>
    </source>
</evidence>
<evidence type="ECO:0000313" key="6">
    <source>
        <dbReference type="Proteomes" id="UP001597319"/>
    </source>
</evidence>
<protein>
    <submittedName>
        <fullName evidence="5">MarR family winged helix-turn-helix transcriptional regulator</fullName>
    </submittedName>
</protein>
<dbReference type="Proteomes" id="UP001597319">
    <property type="component" value="Unassembled WGS sequence"/>
</dbReference>
<dbReference type="PANTHER" id="PTHR33164:SF43">
    <property type="entry name" value="HTH-TYPE TRANSCRIPTIONAL REPRESSOR YETL"/>
    <property type="match status" value="1"/>
</dbReference>
<evidence type="ECO:0000313" key="5">
    <source>
        <dbReference type="EMBL" id="MFD2565365.1"/>
    </source>
</evidence>
<dbReference type="InterPro" id="IPR000835">
    <property type="entry name" value="HTH_MarR-typ"/>
</dbReference>
<keyword evidence="6" id="KW-1185">Reference proteome</keyword>
<evidence type="ECO:0000256" key="2">
    <source>
        <dbReference type="ARBA" id="ARBA00023125"/>
    </source>
</evidence>
<feature type="domain" description="HTH marR-type" evidence="4">
    <location>
        <begin position="3"/>
        <end position="140"/>
    </location>
</feature>
<organism evidence="5 6">
    <name type="scientific">Aquimarina rubra</name>
    <dbReference type="NCBI Taxonomy" id="1920033"/>
    <lineage>
        <taxon>Bacteria</taxon>
        <taxon>Pseudomonadati</taxon>
        <taxon>Bacteroidota</taxon>
        <taxon>Flavobacteriia</taxon>
        <taxon>Flavobacteriales</taxon>
        <taxon>Flavobacteriaceae</taxon>
        <taxon>Aquimarina</taxon>
    </lineage>
</organism>
<dbReference type="PROSITE" id="PS50995">
    <property type="entry name" value="HTH_MARR_2"/>
    <property type="match status" value="1"/>
</dbReference>
<dbReference type="PRINTS" id="PR00598">
    <property type="entry name" value="HTHMARR"/>
</dbReference>
<evidence type="ECO:0000259" key="4">
    <source>
        <dbReference type="PROSITE" id="PS50995"/>
    </source>
</evidence>
<dbReference type="EMBL" id="JBHULE010000035">
    <property type="protein sequence ID" value="MFD2565365.1"/>
    <property type="molecule type" value="Genomic_DNA"/>
</dbReference>
<dbReference type="Gene3D" id="1.10.10.10">
    <property type="entry name" value="Winged helix-like DNA-binding domain superfamily/Winged helix DNA-binding domain"/>
    <property type="match status" value="1"/>
</dbReference>
<gene>
    <name evidence="5" type="ORF">ACFSR1_21990</name>
</gene>
<keyword evidence="1" id="KW-0805">Transcription regulation</keyword>
<reference evidence="6" key="1">
    <citation type="journal article" date="2019" name="Int. J. Syst. Evol. Microbiol.">
        <title>The Global Catalogue of Microorganisms (GCM) 10K type strain sequencing project: providing services to taxonomists for standard genome sequencing and annotation.</title>
        <authorList>
            <consortium name="The Broad Institute Genomics Platform"/>
            <consortium name="The Broad Institute Genome Sequencing Center for Infectious Disease"/>
            <person name="Wu L."/>
            <person name="Ma J."/>
        </authorList>
    </citation>
    <scope>NUCLEOTIDE SEQUENCE [LARGE SCALE GENOMIC DNA]</scope>
    <source>
        <strain evidence="6">KCTC 52274</strain>
    </source>
</reference>
<evidence type="ECO:0000256" key="3">
    <source>
        <dbReference type="ARBA" id="ARBA00023163"/>
    </source>
</evidence>
<keyword evidence="2" id="KW-0238">DNA-binding</keyword>
<dbReference type="SMART" id="SM00347">
    <property type="entry name" value="HTH_MARR"/>
    <property type="match status" value="1"/>
</dbReference>
<keyword evidence="3" id="KW-0804">Transcription</keyword>
<dbReference type="InterPro" id="IPR023187">
    <property type="entry name" value="Tscrpt_reg_MarR-type_CS"/>
</dbReference>
<proteinExistence type="predicted"/>
<dbReference type="RefSeq" id="WP_378295182.1">
    <property type="nucleotide sequence ID" value="NZ_JBHULE010000035.1"/>
</dbReference>
<dbReference type="PROSITE" id="PS01117">
    <property type="entry name" value="HTH_MARR_1"/>
    <property type="match status" value="1"/>
</dbReference>
<accession>A0ABW5LKU0</accession>
<dbReference type="InterPro" id="IPR036388">
    <property type="entry name" value="WH-like_DNA-bd_sf"/>
</dbReference>
<name>A0ABW5LKU0_9FLAO</name>
<dbReference type="SUPFAM" id="SSF46785">
    <property type="entry name" value="Winged helix' DNA-binding domain"/>
    <property type="match status" value="1"/>
</dbReference>
<sequence>MKYIEILVKLRKIIRSINLESKKIEKEFGISIPQLLVLQFLSEQEDYRASSKEIKLYINLNASTVSGIISRLESKGLVAKLPKPNDKRTTYITLTAKGADVLHRSPTTLQQKTTEKLQKLTQEQINELDRNIELLASIMDAENIDAAPLITIKEMTSENNKSSK</sequence>
<dbReference type="InterPro" id="IPR039422">
    <property type="entry name" value="MarR/SlyA-like"/>
</dbReference>
<dbReference type="InterPro" id="IPR036390">
    <property type="entry name" value="WH_DNA-bd_sf"/>
</dbReference>
<comment type="caution">
    <text evidence="5">The sequence shown here is derived from an EMBL/GenBank/DDBJ whole genome shotgun (WGS) entry which is preliminary data.</text>
</comment>